<comment type="caution">
    <text evidence="3">The sequence shown here is derived from an EMBL/GenBank/DDBJ whole genome shotgun (WGS) entry which is preliminary data.</text>
</comment>
<accession>A0A6N9TKQ8</accession>
<protein>
    <submittedName>
        <fullName evidence="3">DUF2892 domain-containing protein</fullName>
    </submittedName>
</protein>
<feature type="transmembrane region" description="Helical" evidence="1">
    <location>
        <begin position="12"/>
        <end position="27"/>
    </location>
</feature>
<dbReference type="InterPro" id="IPR021309">
    <property type="entry name" value="YgaP-like_TM"/>
</dbReference>
<evidence type="ECO:0000313" key="3">
    <source>
        <dbReference type="EMBL" id="NDY41658.1"/>
    </source>
</evidence>
<evidence type="ECO:0000313" key="4">
    <source>
        <dbReference type="Proteomes" id="UP000469346"/>
    </source>
</evidence>
<gene>
    <name evidence="3" type="ORF">G3N55_02165</name>
</gene>
<keyword evidence="4" id="KW-1185">Reference proteome</keyword>
<name>A0A6N9TKQ8_DISTH</name>
<keyword evidence="1" id="KW-0472">Membrane</keyword>
<dbReference type="Proteomes" id="UP000469346">
    <property type="component" value="Unassembled WGS sequence"/>
</dbReference>
<feature type="transmembrane region" description="Helical" evidence="1">
    <location>
        <begin position="33"/>
        <end position="53"/>
    </location>
</feature>
<keyword evidence="1" id="KW-0812">Transmembrane</keyword>
<dbReference type="Pfam" id="PF11127">
    <property type="entry name" value="YgaP-like_TM"/>
    <property type="match status" value="1"/>
</dbReference>
<dbReference type="AlphaFoldDB" id="A0A6N9TKQ8"/>
<reference evidence="3 4" key="1">
    <citation type="submission" date="2020-02" db="EMBL/GenBank/DDBJ databases">
        <title>Comparative genomics of sulfur disproportionating microorganisms.</title>
        <authorList>
            <person name="Ward L.M."/>
            <person name="Bertran E."/>
            <person name="Johnston D.T."/>
        </authorList>
    </citation>
    <scope>NUCLEOTIDE SEQUENCE [LARGE SCALE GENOMIC DNA]</scope>
    <source>
        <strain evidence="3 4">DSM 100025</strain>
    </source>
</reference>
<feature type="domain" description="Inner membrane protein YgaP-like transmembrane" evidence="2">
    <location>
        <begin position="1"/>
        <end position="60"/>
    </location>
</feature>
<evidence type="ECO:0000256" key="1">
    <source>
        <dbReference type="SAM" id="Phobius"/>
    </source>
</evidence>
<sequence>MKRNMGGVDRGLRAVAGLVILGLGWWFRSWWGLVGLVPLLTALVGWCPAYAPFGFSTCPAGKGAAEGRGGEA</sequence>
<organism evidence="3 4">
    <name type="scientific">Dissulfurirhabdus thermomarina</name>
    <dbReference type="NCBI Taxonomy" id="1765737"/>
    <lineage>
        <taxon>Bacteria</taxon>
        <taxon>Deltaproteobacteria</taxon>
        <taxon>Dissulfurirhabdaceae</taxon>
        <taxon>Dissulfurirhabdus</taxon>
    </lineage>
</organism>
<keyword evidence="1" id="KW-1133">Transmembrane helix</keyword>
<dbReference type="EMBL" id="JAAGRR010000012">
    <property type="protein sequence ID" value="NDY41658.1"/>
    <property type="molecule type" value="Genomic_DNA"/>
</dbReference>
<evidence type="ECO:0000259" key="2">
    <source>
        <dbReference type="Pfam" id="PF11127"/>
    </source>
</evidence>
<dbReference type="RefSeq" id="WP_163297812.1">
    <property type="nucleotide sequence ID" value="NZ_JAAGRR010000012.1"/>
</dbReference>
<proteinExistence type="predicted"/>